<comment type="caution">
    <text evidence="6">The sequence shown here is derived from an EMBL/GenBank/DDBJ whole genome shotgun (WGS) entry which is preliminary data.</text>
</comment>
<proteinExistence type="predicted"/>
<keyword evidence="4" id="KW-0472">Membrane</keyword>
<evidence type="ECO:0000256" key="3">
    <source>
        <dbReference type="ARBA" id="ARBA00022840"/>
    </source>
</evidence>
<dbReference type="GO" id="GO:0034605">
    <property type="term" value="P:cellular response to heat"/>
    <property type="evidence" value="ECO:0007669"/>
    <property type="project" value="TreeGrafter"/>
</dbReference>
<evidence type="ECO:0000256" key="2">
    <source>
        <dbReference type="ARBA" id="ARBA00022741"/>
    </source>
</evidence>
<dbReference type="GO" id="GO:0016887">
    <property type="term" value="F:ATP hydrolysis activity"/>
    <property type="evidence" value="ECO:0007669"/>
    <property type="project" value="InterPro"/>
</dbReference>
<keyword evidence="4" id="KW-0812">Transmembrane</keyword>
<dbReference type="InterPro" id="IPR003593">
    <property type="entry name" value="AAA+_ATPase"/>
</dbReference>
<dbReference type="Gene3D" id="1.10.8.60">
    <property type="match status" value="1"/>
</dbReference>
<dbReference type="PANTHER" id="PTHR11638:SF18">
    <property type="entry name" value="HEAT SHOCK PROTEIN 104"/>
    <property type="match status" value="1"/>
</dbReference>
<name>A0A2M8EPA0_9BACT</name>
<dbReference type="PANTHER" id="PTHR11638">
    <property type="entry name" value="ATP-DEPENDENT CLP PROTEASE"/>
    <property type="match status" value="1"/>
</dbReference>
<evidence type="ECO:0000256" key="4">
    <source>
        <dbReference type="SAM" id="Phobius"/>
    </source>
</evidence>
<dbReference type="EMBL" id="PFSI01000036">
    <property type="protein sequence ID" value="PJC24521.1"/>
    <property type="molecule type" value="Genomic_DNA"/>
</dbReference>
<accession>A0A2M8EPA0</accession>
<organism evidence="6 7">
    <name type="scientific">Candidatus Uhrbacteria bacterium CG_4_9_14_0_2_um_filter_41_50</name>
    <dbReference type="NCBI Taxonomy" id="1975031"/>
    <lineage>
        <taxon>Bacteria</taxon>
        <taxon>Candidatus Uhriibacteriota</taxon>
    </lineage>
</organism>
<dbReference type="Proteomes" id="UP000230251">
    <property type="component" value="Unassembled WGS sequence"/>
</dbReference>
<dbReference type="InterPro" id="IPR050130">
    <property type="entry name" value="ClpA_ClpB"/>
</dbReference>
<feature type="domain" description="AAA+ ATPase" evidence="5">
    <location>
        <begin position="72"/>
        <end position="216"/>
    </location>
</feature>
<dbReference type="GO" id="GO:0005524">
    <property type="term" value="F:ATP binding"/>
    <property type="evidence" value="ECO:0007669"/>
    <property type="project" value="UniProtKB-KW"/>
</dbReference>
<protein>
    <recommendedName>
        <fullName evidence="5">AAA+ ATPase domain-containing protein</fullName>
    </recommendedName>
</protein>
<dbReference type="CDD" id="cd00009">
    <property type="entry name" value="AAA"/>
    <property type="match status" value="1"/>
</dbReference>
<keyword evidence="2" id="KW-0547">Nucleotide-binding</keyword>
<sequence>MEEVIIKIAVALVFLAIVIFAFIKRKTGVSSKGMAGSFTNDLTAEAKLGKLDKIIGRDKEVERIIHILLRRKKNNPILLGEPGVGKTAIIEGLAQNIINEKIPGALKNKTILALDLNKLMAGTQFRGELENRLQNVLTQIQNEKSNVILFIDEIHLLQQLGKSEGAMSISDVIKPILANGKLQIIGATTWKEYNEYIKPDEAFDRRMQPVFVDEPDQKTAIAMLKGLKSLYETYHKVKITDKAIEAAVKLSDKKINHRYLPDKALDLIDEACAKAAIDAENAHMVPLGVVHTASKQSKNTVDVDDIQVVIDQWLIHNKEDARRDARKK</sequence>
<dbReference type="InterPro" id="IPR003959">
    <property type="entry name" value="ATPase_AAA_core"/>
</dbReference>
<evidence type="ECO:0000313" key="6">
    <source>
        <dbReference type="EMBL" id="PJC24521.1"/>
    </source>
</evidence>
<keyword evidence="1" id="KW-0677">Repeat</keyword>
<gene>
    <name evidence="6" type="ORF">CO057_02545</name>
</gene>
<keyword evidence="4" id="KW-1133">Transmembrane helix</keyword>
<dbReference type="InterPro" id="IPR027417">
    <property type="entry name" value="P-loop_NTPase"/>
</dbReference>
<reference evidence="7" key="1">
    <citation type="submission" date="2017-09" db="EMBL/GenBank/DDBJ databases">
        <title>Depth-based differentiation of microbial function through sediment-hosted aquifers and enrichment of novel symbionts in the deep terrestrial subsurface.</title>
        <authorList>
            <person name="Probst A.J."/>
            <person name="Ladd B."/>
            <person name="Jarett J.K."/>
            <person name="Geller-Mcgrath D.E."/>
            <person name="Sieber C.M.K."/>
            <person name="Emerson J.B."/>
            <person name="Anantharaman K."/>
            <person name="Thomas B.C."/>
            <person name="Malmstrom R."/>
            <person name="Stieglmeier M."/>
            <person name="Klingl A."/>
            <person name="Woyke T."/>
            <person name="Ryan C.M."/>
            <person name="Banfield J.F."/>
        </authorList>
    </citation>
    <scope>NUCLEOTIDE SEQUENCE [LARGE SCALE GENOMIC DNA]</scope>
</reference>
<evidence type="ECO:0000313" key="7">
    <source>
        <dbReference type="Proteomes" id="UP000230251"/>
    </source>
</evidence>
<dbReference type="Pfam" id="PF00004">
    <property type="entry name" value="AAA"/>
    <property type="match status" value="1"/>
</dbReference>
<keyword evidence="3" id="KW-0067">ATP-binding</keyword>
<dbReference type="SMART" id="SM00382">
    <property type="entry name" value="AAA"/>
    <property type="match status" value="1"/>
</dbReference>
<evidence type="ECO:0000259" key="5">
    <source>
        <dbReference type="SMART" id="SM00382"/>
    </source>
</evidence>
<dbReference type="Gene3D" id="3.40.50.300">
    <property type="entry name" value="P-loop containing nucleotide triphosphate hydrolases"/>
    <property type="match status" value="1"/>
</dbReference>
<feature type="transmembrane region" description="Helical" evidence="4">
    <location>
        <begin position="6"/>
        <end position="23"/>
    </location>
</feature>
<dbReference type="AlphaFoldDB" id="A0A2M8EPA0"/>
<dbReference type="Pfam" id="PF17871">
    <property type="entry name" value="AAA_lid_9"/>
    <property type="match status" value="1"/>
</dbReference>
<evidence type="ECO:0000256" key="1">
    <source>
        <dbReference type="ARBA" id="ARBA00022737"/>
    </source>
</evidence>
<dbReference type="GO" id="GO:0005737">
    <property type="term" value="C:cytoplasm"/>
    <property type="evidence" value="ECO:0007669"/>
    <property type="project" value="TreeGrafter"/>
</dbReference>
<dbReference type="InterPro" id="IPR041546">
    <property type="entry name" value="ClpA/ClpB_AAA_lid"/>
</dbReference>
<dbReference type="SUPFAM" id="SSF52540">
    <property type="entry name" value="P-loop containing nucleoside triphosphate hydrolases"/>
    <property type="match status" value="1"/>
</dbReference>